<keyword evidence="8" id="KW-0723">Serine/threonine-protein kinase</keyword>
<evidence type="ECO:0000256" key="6">
    <source>
        <dbReference type="SAM" id="Phobius"/>
    </source>
</evidence>
<dbReference type="Proteomes" id="UP000019678">
    <property type="component" value="Unassembled WGS sequence"/>
</dbReference>
<keyword evidence="9" id="KW-1185">Reference proteome</keyword>
<sequence length="529" mass="56306">MLVTPGAVIGEKYRVERLLSRGGMGSVWEAKHVVLGLPVALKLMHEGLSTSPDSVTRFEREARIAAKLRSPHVVHVVDYGIDADMPYLVMELLEGEDLGARLDRVRRLSLQEAVGIFAQVARAIRRAHDAGLVHRDLKPANVFLARTEEEGEIVKILDFGIVKDTLGQVLGKVTRPGELLGSPHYMSPEQVRGEEVDHRSDLWALGVILFRMLTGELPFGGEQLGMVLSKILTGPCPRATQIVGDLPAPLDGFFERALSRDRAQRFQSLGEMIEALEQIAGGPLSLRASRSYASRDLAFAVTGVGSTGGARGSEERGRGSEERGRGSEERGRGSEERGRGSEERGRGSEERGRGSEGSARGDEGSARGSEGSARGDEGQRENRAVEAKPHKRARHVLALGGAGLVMLLGGAVFAALAHERKHLDLDATAEGTSSAEGPPSTARQVPRQQPAGVVNPLVTAAIAATEPAPSPEAVVQRAPENASTPRALAPASSGAAPPKPSTSSRARPVRAASSAPQLSRKRINPSEIQ</sequence>
<evidence type="ECO:0000256" key="3">
    <source>
        <dbReference type="ARBA" id="ARBA00022777"/>
    </source>
</evidence>
<dbReference type="PANTHER" id="PTHR43289">
    <property type="entry name" value="MITOGEN-ACTIVATED PROTEIN KINASE KINASE KINASE 20-RELATED"/>
    <property type="match status" value="1"/>
</dbReference>
<dbReference type="SUPFAM" id="SSF56112">
    <property type="entry name" value="Protein kinase-like (PK-like)"/>
    <property type="match status" value="1"/>
</dbReference>
<dbReference type="InterPro" id="IPR011009">
    <property type="entry name" value="Kinase-like_dom_sf"/>
</dbReference>
<evidence type="ECO:0000259" key="7">
    <source>
        <dbReference type="PROSITE" id="PS50011"/>
    </source>
</evidence>
<feature type="domain" description="Protein kinase" evidence="7">
    <location>
        <begin position="13"/>
        <end position="279"/>
    </location>
</feature>
<feature type="region of interest" description="Disordered" evidence="5">
    <location>
        <begin position="428"/>
        <end position="529"/>
    </location>
</feature>
<keyword evidence="6" id="KW-1133">Transmembrane helix</keyword>
<accession>A0A017SYK5</accession>
<evidence type="ECO:0000313" key="9">
    <source>
        <dbReference type="Proteomes" id="UP000019678"/>
    </source>
</evidence>
<name>A0A017SYK5_9BACT</name>
<feature type="region of interest" description="Disordered" evidence="5">
    <location>
        <begin position="303"/>
        <end position="390"/>
    </location>
</feature>
<dbReference type="AlphaFoldDB" id="A0A017SYK5"/>
<dbReference type="GO" id="GO:0005524">
    <property type="term" value="F:ATP binding"/>
    <property type="evidence" value="ECO:0007669"/>
    <property type="project" value="UniProtKB-KW"/>
</dbReference>
<feature type="transmembrane region" description="Helical" evidence="6">
    <location>
        <begin position="396"/>
        <end position="417"/>
    </location>
</feature>
<dbReference type="Pfam" id="PF00069">
    <property type="entry name" value="Pkinase"/>
    <property type="match status" value="1"/>
</dbReference>
<protein>
    <submittedName>
        <fullName evidence="8">Serine/threonine protein kinase</fullName>
    </submittedName>
</protein>
<evidence type="ECO:0000256" key="2">
    <source>
        <dbReference type="ARBA" id="ARBA00022741"/>
    </source>
</evidence>
<dbReference type="RefSeq" id="WP_044249417.1">
    <property type="nucleotide sequence ID" value="NZ_ASRX01000082.1"/>
</dbReference>
<feature type="compositionally biased region" description="Basic and acidic residues" evidence="5">
    <location>
        <begin position="373"/>
        <end position="388"/>
    </location>
</feature>
<proteinExistence type="predicted"/>
<dbReference type="SMART" id="SM00220">
    <property type="entry name" value="S_TKc"/>
    <property type="match status" value="1"/>
</dbReference>
<evidence type="ECO:0000256" key="4">
    <source>
        <dbReference type="ARBA" id="ARBA00022840"/>
    </source>
</evidence>
<dbReference type="PROSITE" id="PS00108">
    <property type="entry name" value="PROTEIN_KINASE_ST"/>
    <property type="match status" value="1"/>
</dbReference>
<comment type="caution">
    <text evidence="8">The sequence shown here is derived from an EMBL/GenBank/DDBJ whole genome shotgun (WGS) entry which is preliminary data.</text>
</comment>
<dbReference type="InterPro" id="IPR000719">
    <property type="entry name" value="Prot_kinase_dom"/>
</dbReference>
<dbReference type="PANTHER" id="PTHR43289:SF6">
    <property type="entry name" value="SERINE_THREONINE-PROTEIN KINASE NEKL-3"/>
    <property type="match status" value="1"/>
</dbReference>
<keyword evidence="2" id="KW-0547">Nucleotide-binding</keyword>
<keyword evidence="6" id="KW-0812">Transmembrane</keyword>
<keyword evidence="4" id="KW-0067">ATP-binding</keyword>
<keyword evidence="6" id="KW-0472">Membrane</keyword>
<feature type="compositionally biased region" description="Low complexity" evidence="5">
    <location>
        <begin position="485"/>
        <end position="516"/>
    </location>
</feature>
<evidence type="ECO:0000256" key="1">
    <source>
        <dbReference type="ARBA" id="ARBA00022679"/>
    </source>
</evidence>
<keyword evidence="3 8" id="KW-0418">Kinase</keyword>
<gene>
    <name evidence="8" type="ORF">CAP_8322</name>
</gene>
<evidence type="ECO:0000313" key="8">
    <source>
        <dbReference type="EMBL" id="EYF01391.1"/>
    </source>
</evidence>
<organism evidence="8 9">
    <name type="scientific">Chondromyces apiculatus DSM 436</name>
    <dbReference type="NCBI Taxonomy" id="1192034"/>
    <lineage>
        <taxon>Bacteria</taxon>
        <taxon>Pseudomonadati</taxon>
        <taxon>Myxococcota</taxon>
        <taxon>Polyangia</taxon>
        <taxon>Polyangiales</taxon>
        <taxon>Polyangiaceae</taxon>
        <taxon>Chondromyces</taxon>
    </lineage>
</organism>
<dbReference type="PROSITE" id="PS50011">
    <property type="entry name" value="PROTEIN_KINASE_DOM"/>
    <property type="match status" value="1"/>
</dbReference>
<reference evidence="8 9" key="1">
    <citation type="submission" date="2013-05" db="EMBL/GenBank/DDBJ databases">
        <title>Genome assembly of Chondromyces apiculatus DSM 436.</title>
        <authorList>
            <person name="Sharma G."/>
            <person name="Khatri I."/>
            <person name="Kaur C."/>
            <person name="Mayilraj S."/>
            <person name="Subramanian S."/>
        </authorList>
    </citation>
    <scope>NUCLEOTIDE SEQUENCE [LARGE SCALE GENOMIC DNA]</scope>
    <source>
        <strain evidence="8 9">DSM 436</strain>
    </source>
</reference>
<dbReference type="InterPro" id="IPR008271">
    <property type="entry name" value="Ser/Thr_kinase_AS"/>
</dbReference>
<dbReference type="OrthoDB" id="9779541at2"/>
<feature type="compositionally biased region" description="Basic and acidic residues" evidence="5">
    <location>
        <begin position="312"/>
        <end position="365"/>
    </location>
</feature>
<dbReference type="EMBL" id="ASRX01000082">
    <property type="protein sequence ID" value="EYF01391.1"/>
    <property type="molecule type" value="Genomic_DNA"/>
</dbReference>
<dbReference type="STRING" id="1192034.CAP_8322"/>
<dbReference type="GO" id="GO:0004674">
    <property type="term" value="F:protein serine/threonine kinase activity"/>
    <property type="evidence" value="ECO:0007669"/>
    <property type="project" value="UniProtKB-KW"/>
</dbReference>
<dbReference type="Gene3D" id="1.10.510.10">
    <property type="entry name" value="Transferase(Phosphotransferase) domain 1"/>
    <property type="match status" value="1"/>
</dbReference>
<feature type="compositionally biased region" description="Polar residues" evidence="5">
    <location>
        <begin position="430"/>
        <end position="447"/>
    </location>
</feature>
<dbReference type="Gene3D" id="3.30.200.20">
    <property type="entry name" value="Phosphorylase Kinase, domain 1"/>
    <property type="match status" value="1"/>
</dbReference>
<dbReference type="CDD" id="cd14014">
    <property type="entry name" value="STKc_PknB_like"/>
    <property type="match status" value="1"/>
</dbReference>
<keyword evidence="1" id="KW-0808">Transferase</keyword>
<evidence type="ECO:0000256" key="5">
    <source>
        <dbReference type="SAM" id="MobiDB-lite"/>
    </source>
</evidence>
<dbReference type="eggNOG" id="COG0515">
    <property type="taxonomic scope" value="Bacteria"/>
</dbReference>